<comment type="caution">
    <text evidence="2">The sequence shown here is derived from an EMBL/GenBank/DDBJ whole genome shotgun (WGS) entry which is preliminary data.</text>
</comment>
<dbReference type="Proteomes" id="UP000661193">
    <property type="component" value="Unassembled WGS sequence"/>
</dbReference>
<keyword evidence="3" id="KW-1185">Reference proteome</keyword>
<organism evidence="2 3">
    <name type="scientific">Micromonospora fiedleri</name>
    <dbReference type="NCBI Taxonomy" id="1157498"/>
    <lineage>
        <taxon>Bacteria</taxon>
        <taxon>Bacillati</taxon>
        <taxon>Actinomycetota</taxon>
        <taxon>Actinomycetes</taxon>
        <taxon>Micromonosporales</taxon>
        <taxon>Micromonosporaceae</taxon>
        <taxon>Micromonospora</taxon>
    </lineage>
</organism>
<reference evidence="2 3" key="1">
    <citation type="submission" date="2021-01" db="EMBL/GenBank/DDBJ databases">
        <title>Genome sequencing of Micromonospora fiedleri MG-37.</title>
        <authorList>
            <person name="Moreland P.E.J."/>
            <person name="Stach J.E.M."/>
        </authorList>
    </citation>
    <scope>NUCLEOTIDE SEQUENCE [LARGE SCALE GENOMIC DNA]</scope>
    <source>
        <strain evidence="2 3">MG-37</strain>
    </source>
</reference>
<gene>
    <name evidence="2" type="ORF">JMF97_30745</name>
</gene>
<protein>
    <submittedName>
        <fullName evidence="2">Uncharacterized protein</fullName>
    </submittedName>
</protein>
<sequence>MARRAACHAYLPPSSGGLPALRTTPTGLLVPSSARLSLTLTSRPDIETEQTDPSPAVGSPAPPPVEPSPDTTATQPTDRLPQAAEPTNAAESVDQAAALPDEPTTQVSAQADQPVRPMLAAVESAGAADPAAPPARPRLTGQVRP</sequence>
<evidence type="ECO:0000313" key="3">
    <source>
        <dbReference type="Proteomes" id="UP000661193"/>
    </source>
</evidence>
<feature type="compositionally biased region" description="Low complexity" evidence="1">
    <location>
        <begin position="120"/>
        <end position="130"/>
    </location>
</feature>
<feature type="region of interest" description="Disordered" evidence="1">
    <location>
        <begin position="39"/>
        <end position="145"/>
    </location>
</feature>
<evidence type="ECO:0000313" key="2">
    <source>
        <dbReference type="EMBL" id="MBL6280520.1"/>
    </source>
</evidence>
<feature type="region of interest" description="Disordered" evidence="1">
    <location>
        <begin position="1"/>
        <end position="26"/>
    </location>
</feature>
<evidence type="ECO:0000256" key="1">
    <source>
        <dbReference type="SAM" id="MobiDB-lite"/>
    </source>
</evidence>
<name>A0ABS1UVX3_9ACTN</name>
<feature type="non-terminal residue" evidence="2">
    <location>
        <position position="145"/>
    </location>
</feature>
<dbReference type="EMBL" id="JAETXL010000082">
    <property type="protein sequence ID" value="MBL6280520.1"/>
    <property type="molecule type" value="Genomic_DNA"/>
</dbReference>
<accession>A0ABS1UVX3</accession>
<proteinExistence type="predicted"/>